<comment type="caution">
    <text evidence="2">The sequence shown here is derived from an EMBL/GenBank/DDBJ whole genome shotgun (WGS) entry which is preliminary data.</text>
</comment>
<keyword evidence="3" id="KW-1185">Reference proteome</keyword>
<dbReference type="Proteomes" id="UP001151760">
    <property type="component" value="Unassembled WGS sequence"/>
</dbReference>
<accession>A0ABQ5FCT6</accession>
<feature type="compositionally biased region" description="Polar residues" evidence="1">
    <location>
        <begin position="72"/>
        <end position="88"/>
    </location>
</feature>
<feature type="region of interest" description="Disordered" evidence="1">
    <location>
        <begin position="41"/>
        <end position="88"/>
    </location>
</feature>
<sequence>MTIPRPPTTPRAGVLIPFVIISDSDDEVIALPVRPAPPSLDYVSGSPDYTPYSDLNTNFSEDESLDEDPTKTAESLLTQCDNRQFSDL</sequence>
<evidence type="ECO:0000313" key="2">
    <source>
        <dbReference type="EMBL" id="GJT61236.1"/>
    </source>
</evidence>
<evidence type="ECO:0000256" key="1">
    <source>
        <dbReference type="SAM" id="MobiDB-lite"/>
    </source>
</evidence>
<evidence type="ECO:0000313" key="3">
    <source>
        <dbReference type="Proteomes" id="UP001151760"/>
    </source>
</evidence>
<dbReference type="EMBL" id="BQNB010017270">
    <property type="protein sequence ID" value="GJT61236.1"/>
    <property type="molecule type" value="Genomic_DNA"/>
</dbReference>
<name>A0ABQ5FCT6_9ASTR</name>
<reference evidence="2" key="1">
    <citation type="journal article" date="2022" name="Int. J. Mol. Sci.">
        <title>Draft Genome of Tanacetum Coccineum: Genomic Comparison of Closely Related Tanacetum-Family Plants.</title>
        <authorList>
            <person name="Yamashiro T."/>
            <person name="Shiraishi A."/>
            <person name="Nakayama K."/>
            <person name="Satake H."/>
        </authorList>
    </citation>
    <scope>NUCLEOTIDE SEQUENCE</scope>
</reference>
<reference evidence="2" key="2">
    <citation type="submission" date="2022-01" db="EMBL/GenBank/DDBJ databases">
        <authorList>
            <person name="Yamashiro T."/>
            <person name="Shiraishi A."/>
            <person name="Satake H."/>
            <person name="Nakayama K."/>
        </authorList>
    </citation>
    <scope>NUCLEOTIDE SEQUENCE</scope>
</reference>
<proteinExistence type="predicted"/>
<gene>
    <name evidence="2" type="ORF">Tco_1004769</name>
</gene>
<organism evidence="2 3">
    <name type="scientific">Tanacetum coccineum</name>
    <dbReference type="NCBI Taxonomy" id="301880"/>
    <lineage>
        <taxon>Eukaryota</taxon>
        <taxon>Viridiplantae</taxon>
        <taxon>Streptophyta</taxon>
        <taxon>Embryophyta</taxon>
        <taxon>Tracheophyta</taxon>
        <taxon>Spermatophyta</taxon>
        <taxon>Magnoliopsida</taxon>
        <taxon>eudicotyledons</taxon>
        <taxon>Gunneridae</taxon>
        <taxon>Pentapetalae</taxon>
        <taxon>asterids</taxon>
        <taxon>campanulids</taxon>
        <taxon>Asterales</taxon>
        <taxon>Asteraceae</taxon>
        <taxon>Asteroideae</taxon>
        <taxon>Anthemideae</taxon>
        <taxon>Anthemidinae</taxon>
        <taxon>Tanacetum</taxon>
    </lineage>
</organism>
<protein>
    <submittedName>
        <fullName evidence="2">Uncharacterized protein</fullName>
    </submittedName>
</protein>